<dbReference type="Gene3D" id="1.20.1600.10">
    <property type="entry name" value="Outer membrane efflux proteins (OEP)"/>
    <property type="match status" value="1"/>
</dbReference>
<dbReference type="Proteomes" id="UP000284395">
    <property type="component" value="Unassembled WGS sequence"/>
</dbReference>
<sequence>MLIEKRIPPFATTFGLIFTLACTACTTPVQDGRDFAFTLSAPVKADPQDSGQDTQALAHWWRSFNDPVLTGLIEQGQANNADIARAQRDYRQALADIGDGSDKGGLSALFGKGARGDEAGKARLSAMQYRKGDAEARIAAEIALAYIAVREQQLVHNSVKSRLESQQDNREVAAYRREAGLARAYDEDLARVQHAQTWTTLGQIEAELQERIITLAQLVGITPDELADRIGAQGLIPYGDTLLGNDEADYLPWRRADLREAERTLSAELIDAGIGRDQVEAALAAQKAGSAAQFPAELADALKTYQGAVQKARNEVEHSRQILQSAIAQADALTDARQSAEAAIKDAKLAYNNGYGDFARIYVAEDALGSVQRSLAHAEAQRAAAMVNFYTALGGGWDSPAPAQPSVTPPATPTADTMTKGASSDD</sequence>
<dbReference type="InterPro" id="IPR010131">
    <property type="entry name" value="MdtP/NodT-like"/>
</dbReference>
<organism evidence="3 4">
    <name type="scientific">Altericroceibacterium spongiae</name>
    <dbReference type="NCBI Taxonomy" id="2320269"/>
    <lineage>
        <taxon>Bacteria</taxon>
        <taxon>Pseudomonadati</taxon>
        <taxon>Pseudomonadota</taxon>
        <taxon>Alphaproteobacteria</taxon>
        <taxon>Sphingomonadales</taxon>
        <taxon>Erythrobacteraceae</taxon>
        <taxon>Altericroceibacterium</taxon>
    </lineage>
</organism>
<dbReference type="SUPFAM" id="SSF56954">
    <property type="entry name" value="Outer membrane efflux proteins (OEP)"/>
    <property type="match status" value="1"/>
</dbReference>
<evidence type="ECO:0000313" key="4">
    <source>
        <dbReference type="Proteomes" id="UP000284395"/>
    </source>
</evidence>
<gene>
    <name evidence="3" type="ORF">D6851_00500</name>
</gene>
<name>A0A420EQS5_9SPHN</name>
<protein>
    <submittedName>
        <fullName evidence="3">TolC family protein</fullName>
    </submittedName>
</protein>
<feature type="coiled-coil region" evidence="1">
    <location>
        <begin position="309"/>
        <end position="350"/>
    </location>
</feature>
<evidence type="ECO:0000256" key="2">
    <source>
        <dbReference type="SAM" id="MobiDB-lite"/>
    </source>
</evidence>
<dbReference type="PROSITE" id="PS51257">
    <property type="entry name" value="PROKAR_LIPOPROTEIN"/>
    <property type="match status" value="1"/>
</dbReference>
<comment type="caution">
    <text evidence="3">The sequence shown here is derived from an EMBL/GenBank/DDBJ whole genome shotgun (WGS) entry which is preliminary data.</text>
</comment>
<accession>A0A420EQS5</accession>
<dbReference type="PANTHER" id="PTHR30203">
    <property type="entry name" value="OUTER MEMBRANE CATION EFFLUX PROTEIN"/>
    <property type="match status" value="1"/>
</dbReference>
<keyword evidence="4" id="KW-1185">Reference proteome</keyword>
<keyword evidence="1" id="KW-0175">Coiled coil</keyword>
<feature type="region of interest" description="Disordered" evidence="2">
    <location>
        <begin position="398"/>
        <end position="426"/>
    </location>
</feature>
<dbReference type="AlphaFoldDB" id="A0A420EQS5"/>
<dbReference type="EMBL" id="RAPF01000001">
    <property type="protein sequence ID" value="RKF23029.1"/>
    <property type="molecule type" value="Genomic_DNA"/>
</dbReference>
<reference evidence="3 4" key="1">
    <citation type="submission" date="2018-09" db="EMBL/GenBank/DDBJ databases">
        <title>Altererythrobacter spongiae sp. nov., isolated from a marine sponge.</title>
        <authorList>
            <person name="Zhuang L."/>
            <person name="Luo L."/>
        </authorList>
    </citation>
    <scope>NUCLEOTIDE SEQUENCE [LARGE SCALE GENOMIC DNA]</scope>
    <source>
        <strain evidence="3 4">HN-Y73</strain>
    </source>
</reference>
<evidence type="ECO:0000256" key="1">
    <source>
        <dbReference type="SAM" id="Coils"/>
    </source>
</evidence>
<proteinExistence type="predicted"/>
<evidence type="ECO:0000313" key="3">
    <source>
        <dbReference type="EMBL" id="RKF23029.1"/>
    </source>
</evidence>